<dbReference type="AlphaFoldDB" id="A0A0A2C660"/>
<accession>A0A0A2C660</accession>
<dbReference type="EMBL" id="JNAX01000010">
    <property type="protein sequence ID" value="KGG21002.1"/>
    <property type="molecule type" value="Genomic_DNA"/>
</dbReference>
<proteinExistence type="predicted"/>
<dbReference type="Proteomes" id="UP000030392">
    <property type="component" value="Unassembled WGS sequence"/>
</dbReference>
<evidence type="ECO:0000313" key="2">
    <source>
        <dbReference type="Proteomes" id="UP000030392"/>
    </source>
</evidence>
<reference evidence="2" key="1">
    <citation type="journal article" date="2014" name="Sci. Data">
        <title>Genomes of diverse isolates of the marine cyanobacterium Prochlorococcus.</title>
        <authorList>
            <person name="Biller S."/>
            <person name="Berube P."/>
            <person name="Thompson J."/>
            <person name="Kelly L."/>
            <person name="Roggensack S."/>
            <person name="Awad L."/>
            <person name="Roache-Johnson K."/>
            <person name="Ding H."/>
            <person name="Giovannoni S.J."/>
            <person name="Moore L.R."/>
            <person name="Chisholm S.W."/>
        </authorList>
    </citation>
    <scope>NUCLEOTIDE SEQUENCE [LARGE SCALE GENOMIC DNA]</scope>
    <source>
        <strain evidence="2">PAC1</strain>
    </source>
</reference>
<organism evidence="1 2">
    <name type="scientific">Prochlorococcus marinus str. PAC1</name>
    <dbReference type="NCBI Taxonomy" id="59924"/>
    <lineage>
        <taxon>Bacteria</taxon>
        <taxon>Bacillati</taxon>
        <taxon>Cyanobacteriota</taxon>
        <taxon>Cyanophyceae</taxon>
        <taxon>Synechococcales</taxon>
        <taxon>Prochlorococcaceae</taxon>
        <taxon>Prochlorococcus</taxon>
    </lineage>
</organism>
<name>A0A0A2C660_PROMR</name>
<sequence length="37" mass="4506">MAVTINYRTFRITQDRKMKFSFNIRLFILKQLLSKPS</sequence>
<comment type="caution">
    <text evidence="1">The sequence shown here is derived from an EMBL/GenBank/DDBJ whole genome shotgun (WGS) entry which is preliminary data.</text>
</comment>
<gene>
    <name evidence="1" type="ORF">EV03_0941</name>
</gene>
<evidence type="ECO:0000313" key="1">
    <source>
        <dbReference type="EMBL" id="KGG21002.1"/>
    </source>
</evidence>
<protein>
    <submittedName>
        <fullName evidence="1">Uncharacterized protein</fullName>
    </submittedName>
</protein>